<gene>
    <name evidence="2" type="ORF">HanXRQr2_Chr02g0072961</name>
</gene>
<evidence type="ECO:0000313" key="2">
    <source>
        <dbReference type="EMBL" id="KAF5819028.1"/>
    </source>
</evidence>
<organism evidence="2 3">
    <name type="scientific">Helianthus annuus</name>
    <name type="common">Common sunflower</name>
    <dbReference type="NCBI Taxonomy" id="4232"/>
    <lineage>
        <taxon>Eukaryota</taxon>
        <taxon>Viridiplantae</taxon>
        <taxon>Streptophyta</taxon>
        <taxon>Embryophyta</taxon>
        <taxon>Tracheophyta</taxon>
        <taxon>Spermatophyta</taxon>
        <taxon>Magnoliopsida</taxon>
        <taxon>eudicotyledons</taxon>
        <taxon>Gunneridae</taxon>
        <taxon>Pentapetalae</taxon>
        <taxon>asterids</taxon>
        <taxon>campanulids</taxon>
        <taxon>Asterales</taxon>
        <taxon>Asteraceae</taxon>
        <taxon>Asteroideae</taxon>
        <taxon>Heliantheae alliance</taxon>
        <taxon>Heliantheae</taxon>
        <taxon>Helianthus</taxon>
    </lineage>
</organism>
<accession>A0A9K3JNY1</accession>
<dbReference type="Proteomes" id="UP000215914">
    <property type="component" value="Unassembled WGS sequence"/>
</dbReference>
<keyword evidence="1" id="KW-0472">Membrane</keyword>
<sequence length="80" mass="8604">MASSSSCFFFFASSSSPPFFSGSFFSGSFAGPRVCIKAFHFLSLLVIFTASTSPTIVSVLSFISKAKESIPKRVLEEGFL</sequence>
<reference evidence="2" key="2">
    <citation type="submission" date="2020-06" db="EMBL/GenBank/DDBJ databases">
        <title>Helianthus annuus Genome sequencing and assembly Release 2.</title>
        <authorList>
            <person name="Gouzy J."/>
            <person name="Langlade N."/>
            <person name="Munos S."/>
        </authorList>
    </citation>
    <scope>NUCLEOTIDE SEQUENCE</scope>
    <source>
        <tissue evidence="2">Leaves</tissue>
    </source>
</reference>
<keyword evidence="1" id="KW-1133">Transmembrane helix</keyword>
<dbReference type="Gramene" id="mRNA:HanXRQr2_Chr02g0072961">
    <property type="protein sequence ID" value="CDS:HanXRQr2_Chr02g0072961.1"/>
    <property type="gene ID" value="HanXRQr2_Chr02g0072961"/>
</dbReference>
<name>A0A9K3JNY1_HELAN</name>
<keyword evidence="1" id="KW-0812">Transmembrane</keyword>
<dbReference type="EMBL" id="MNCJ02000317">
    <property type="protein sequence ID" value="KAF5819028.1"/>
    <property type="molecule type" value="Genomic_DNA"/>
</dbReference>
<feature type="transmembrane region" description="Helical" evidence="1">
    <location>
        <begin position="40"/>
        <end position="63"/>
    </location>
</feature>
<keyword evidence="3" id="KW-1185">Reference proteome</keyword>
<evidence type="ECO:0000313" key="3">
    <source>
        <dbReference type="Proteomes" id="UP000215914"/>
    </source>
</evidence>
<proteinExistence type="predicted"/>
<comment type="caution">
    <text evidence="2">The sequence shown here is derived from an EMBL/GenBank/DDBJ whole genome shotgun (WGS) entry which is preliminary data.</text>
</comment>
<reference evidence="2" key="1">
    <citation type="journal article" date="2017" name="Nature">
        <title>The sunflower genome provides insights into oil metabolism, flowering and Asterid evolution.</title>
        <authorList>
            <person name="Badouin H."/>
            <person name="Gouzy J."/>
            <person name="Grassa C.J."/>
            <person name="Murat F."/>
            <person name="Staton S.E."/>
            <person name="Cottret L."/>
            <person name="Lelandais-Briere C."/>
            <person name="Owens G.L."/>
            <person name="Carrere S."/>
            <person name="Mayjonade B."/>
            <person name="Legrand L."/>
            <person name="Gill N."/>
            <person name="Kane N.C."/>
            <person name="Bowers J.E."/>
            <person name="Hubner S."/>
            <person name="Bellec A."/>
            <person name="Berard A."/>
            <person name="Berges H."/>
            <person name="Blanchet N."/>
            <person name="Boniface M.C."/>
            <person name="Brunel D."/>
            <person name="Catrice O."/>
            <person name="Chaidir N."/>
            <person name="Claudel C."/>
            <person name="Donnadieu C."/>
            <person name="Faraut T."/>
            <person name="Fievet G."/>
            <person name="Helmstetter N."/>
            <person name="King M."/>
            <person name="Knapp S.J."/>
            <person name="Lai Z."/>
            <person name="Le Paslier M.C."/>
            <person name="Lippi Y."/>
            <person name="Lorenzon L."/>
            <person name="Mandel J.R."/>
            <person name="Marage G."/>
            <person name="Marchand G."/>
            <person name="Marquand E."/>
            <person name="Bret-Mestries E."/>
            <person name="Morien E."/>
            <person name="Nambeesan S."/>
            <person name="Nguyen T."/>
            <person name="Pegot-Espagnet P."/>
            <person name="Pouilly N."/>
            <person name="Raftis F."/>
            <person name="Sallet E."/>
            <person name="Schiex T."/>
            <person name="Thomas J."/>
            <person name="Vandecasteele C."/>
            <person name="Vares D."/>
            <person name="Vear F."/>
            <person name="Vautrin S."/>
            <person name="Crespi M."/>
            <person name="Mangin B."/>
            <person name="Burke J.M."/>
            <person name="Salse J."/>
            <person name="Munos S."/>
            <person name="Vincourt P."/>
            <person name="Rieseberg L.H."/>
            <person name="Langlade N.B."/>
        </authorList>
    </citation>
    <scope>NUCLEOTIDE SEQUENCE</scope>
    <source>
        <tissue evidence="2">Leaves</tissue>
    </source>
</reference>
<evidence type="ECO:0000256" key="1">
    <source>
        <dbReference type="SAM" id="Phobius"/>
    </source>
</evidence>
<dbReference type="AlphaFoldDB" id="A0A9K3JNY1"/>
<protein>
    <submittedName>
        <fullName evidence="2">Uncharacterized protein</fullName>
    </submittedName>
</protein>